<accession>A0A1M7J0Q2</accession>
<evidence type="ECO:0000256" key="6">
    <source>
        <dbReference type="SAM" id="Phobius"/>
    </source>
</evidence>
<evidence type="ECO:0000256" key="1">
    <source>
        <dbReference type="ARBA" id="ARBA00004651"/>
    </source>
</evidence>
<evidence type="ECO:0000313" key="8">
    <source>
        <dbReference type="Proteomes" id="UP000184038"/>
    </source>
</evidence>
<dbReference type="RefSeq" id="WP_073287152.1">
    <property type="nucleotide sequence ID" value="NZ_FRCP01000010.1"/>
</dbReference>
<keyword evidence="5 6" id="KW-0472">Membrane</keyword>
<evidence type="ECO:0000256" key="2">
    <source>
        <dbReference type="ARBA" id="ARBA00022475"/>
    </source>
</evidence>
<dbReference type="PANTHER" id="PTHR33931">
    <property type="entry name" value="HOLIN-LIKE PROTEIN CIDA-RELATED"/>
    <property type="match status" value="1"/>
</dbReference>
<dbReference type="AlphaFoldDB" id="A0A1M7J0Q2"/>
<organism evidence="7 8">
    <name type="scientific">Anaerosporobacter mobilis DSM 15930</name>
    <dbReference type="NCBI Taxonomy" id="1120996"/>
    <lineage>
        <taxon>Bacteria</taxon>
        <taxon>Bacillati</taxon>
        <taxon>Bacillota</taxon>
        <taxon>Clostridia</taxon>
        <taxon>Lachnospirales</taxon>
        <taxon>Lachnospiraceae</taxon>
        <taxon>Anaerosporobacter</taxon>
    </lineage>
</organism>
<proteinExistence type="predicted"/>
<feature type="transmembrane region" description="Helical" evidence="6">
    <location>
        <begin position="59"/>
        <end position="79"/>
    </location>
</feature>
<dbReference type="PANTHER" id="PTHR33931:SF2">
    <property type="entry name" value="HOLIN-LIKE PROTEIN CIDA"/>
    <property type="match status" value="1"/>
</dbReference>
<dbReference type="Pfam" id="PF03788">
    <property type="entry name" value="LrgA"/>
    <property type="match status" value="1"/>
</dbReference>
<evidence type="ECO:0000256" key="4">
    <source>
        <dbReference type="ARBA" id="ARBA00022989"/>
    </source>
</evidence>
<feature type="transmembrane region" description="Helical" evidence="6">
    <location>
        <begin position="85"/>
        <end position="110"/>
    </location>
</feature>
<comment type="subcellular location">
    <subcellularLocation>
        <location evidence="1">Cell membrane</location>
        <topology evidence="1">Multi-pass membrane protein</topology>
    </subcellularLocation>
</comment>
<dbReference type="STRING" id="1120996.SAMN02746066_02071"/>
<reference evidence="7 8" key="1">
    <citation type="submission" date="2016-11" db="EMBL/GenBank/DDBJ databases">
        <authorList>
            <person name="Jaros S."/>
            <person name="Januszkiewicz K."/>
            <person name="Wedrychowicz H."/>
        </authorList>
    </citation>
    <scope>NUCLEOTIDE SEQUENCE [LARGE SCALE GENOMIC DNA]</scope>
    <source>
        <strain evidence="7 8">DSM 15930</strain>
    </source>
</reference>
<protein>
    <submittedName>
        <fullName evidence="7">Holin-like protein</fullName>
    </submittedName>
</protein>
<name>A0A1M7J0Q2_9FIRM</name>
<sequence>MKLLKQLCIIFGLCLVGIVISSILPFTFPSSLISMILLLILLITKIVKPEHIHETSELLLGIMAFLFVPAGVAIIEKYSFLKGKIFILILICIITTIITFIVTSFTVTTVMKIMNKGENKNE</sequence>
<keyword evidence="3 6" id="KW-0812">Transmembrane</keyword>
<keyword evidence="4 6" id="KW-1133">Transmembrane helix</keyword>
<gene>
    <name evidence="7" type="ORF">SAMN02746066_02071</name>
</gene>
<dbReference type="EMBL" id="FRCP01000010">
    <property type="protein sequence ID" value="SHM46586.1"/>
    <property type="molecule type" value="Genomic_DNA"/>
</dbReference>
<evidence type="ECO:0000313" key="7">
    <source>
        <dbReference type="EMBL" id="SHM46586.1"/>
    </source>
</evidence>
<dbReference type="GO" id="GO:0005886">
    <property type="term" value="C:plasma membrane"/>
    <property type="evidence" value="ECO:0007669"/>
    <property type="project" value="UniProtKB-SubCell"/>
</dbReference>
<feature type="transmembrane region" description="Helical" evidence="6">
    <location>
        <begin position="7"/>
        <end position="24"/>
    </location>
</feature>
<keyword evidence="2" id="KW-1003">Cell membrane</keyword>
<feature type="transmembrane region" description="Helical" evidence="6">
    <location>
        <begin position="30"/>
        <end position="47"/>
    </location>
</feature>
<evidence type="ECO:0000256" key="3">
    <source>
        <dbReference type="ARBA" id="ARBA00022692"/>
    </source>
</evidence>
<keyword evidence="8" id="KW-1185">Reference proteome</keyword>
<dbReference type="InterPro" id="IPR005538">
    <property type="entry name" value="LrgA/CidA"/>
</dbReference>
<evidence type="ECO:0000256" key="5">
    <source>
        <dbReference type="ARBA" id="ARBA00023136"/>
    </source>
</evidence>
<dbReference type="Proteomes" id="UP000184038">
    <property type="component" value="Unassembled WGS sequence"/>
</dbReference>
<dbReference type="OrthoDB" id="3176438at2"/>